<gene>
    <name evidence="11" type="ORF">SHERM_02925</name>
</gene>
<reference evidence="11" key="1">
    <citation type="submission" date="2019-12" db="EMBL/GenBank/DDBJ databases">
        <authorList>
            <person name="Scholes J."/>
        </authorList>
    </citation>
    <scope>NUCLEOTIDE SEQUENCE</scope>
</reference>
<protein>
    <submittedName>
        <fullName evidence="11">65-kDa microtubule-associated protein 3</fullName>
    </submittedName>
</protein>
<dbReference type="GO" id="GO:0005874">
    <property type="term" value="C:microtubule"/>
    <property type="evidence" value="ECO:0007669"/>
    <property type="project" value="UniProtKB-KW"/>
</dbReference>
<keyword evidence="9" id="KW-0175">Coiled coil</keyword>
<evidence type="ECO:0000256" key="5">
    <source>
        <dbReference type="ARBA" id="ARBA00022553"/>
    </source>
</evidence>
<keyword evidence="7" id="KW-0206">Cytoskeleton</keyword>
<feature type="coiled-coil region" evidence="9">
    <location>
        <begin position="154"/>
        <end position="184"/>
    </location>
</feature>
<evidence type="ECO:0000256" key="4">
    <source>
        <dbReference type="ARBA" id="ARBA00022490"/>
    </source>
</evidence>
<evidence type="ECO:0000313" key="11">
    <source>
        <dbReference type="EMBL" id="CAA0835557.1"/>
    </source>
</evidence>
<evidence type="ECO:0000256" key="8">
    <source>
        <dbReference type="ARBA" id="ARBA00023242"/>
    </source>
</evidence>
<evidence type="ECO:0000313" key="12">
    <source>
        <dbReference type="Proteomes" id="UP001153555"/>
    </source>
</evidence>
<keyword evidence="4" id="KW-0963">Cytoplasm</keyword>
<dbReference type="OrthoDB" id="642895at2759"/>
<name>A0A9N7NTD9_STRHE</name>
<dbReference type="EMBL" id="CACSLK010029344">
    <property type="protein sequence ID" value="CAA0835557.1"/>
    <property type="molecule type" value="Genomic_DNA"/>
</dbReference>
<dbReference type="PANTHER" id="PTHR19321:SF7">
    <property type="entry name" value="65-KDA MICROTUBULE-ASSOCIATED PROTEIN 3"/>
    <property type="match status" value="1"/>
</dbReference>
<keyword evidence="12" id="KW-1185">Reference proteome</keyword>
<feature type="region of interest" description="Disordered" evidence="10">
    <location>
        <begin position="653"/>
        <end position="681"/>
    </location>
</feature>
<comment type="subcellular location">
    <subcellularLocation>
        <location evidence="2">Cytoplasm</location>
        <location evidence="2">Cytoskeleton</location>
    </subcellularLocation>
    <subcellularLocation>
        <location evidence="1">Nucleus</location>
    </subcellularLocation>
</comment>
<organism evidence="11 12">
    <name type="scientific">Striga hermonthica</name>
    <name type="common">Purple witchweed</name>
    <name type="synonym">Buchnera hermonthica</name>
    <dbReference type="NCBI Taxonomy" id="68872"/>
    <lineage>
        <taxon>Eukaryota</taxon>
        <taxon>Viridiplantae</taxon>
        <taxon>Streptophyta</taxon>
        <taxon>Embryophyta</taxon>
        <taxon>Tracheophyta</taxon>
        <taxon>Spermatophyta</taxon>
        <taxon>Magnoliopsida</taxon>
        <taxon>eudicotyledons</taxon>
        <taxon>Gunneridae</taxon>
        <taxon>Pentapetalae</taxon>
        <taxon>asterids</taxon>
        <taxon>lamiids</taxon>
        <taxon>Lamiales</taxon>
        <taxon>Orobanchaceae</taxon>
        <taxon>Buchnereae</taxon>
        <taxon>Striga</taxon>
    </lineage>
</organism>
<dbReference type="InterPro" id="IPR007145">
    <property type="entry name" value="MAP65_Ase1_PRC1"/>
</dbReference>
<feature type="region of interest" description="Disordered" evidence="10">
    <location>
        <begin position="610"/>
        <end position="630"/>
    </location>
</feature>
<dbReference type="Gene3D" id="1.20.58.1520">
    <property type="match status" value="1"/>
</dbReference>
<feature type="compositionally biased region" description="Polar residues" evidence="10">
    <location>
        <begin position="672"/>
        <end position="681"/>
    </location>
</feature>
<evidence type="ECO:0000256" key="3">
    <source>
        <dbReference type="ARBA" id="ARBA00006187"/>
    </source>
</evidence>
<proteinExistence type="inferred from homology"/>
<sequence length="912" mass="102709">MLTEQRNWLCRMEALCGSLLHELQIIWNEIGESDADRERVLLELEQECLEVYKRKVDQANMYRGKMKQEIADAEAELAAICSTMGETPVHIRQSTNPHRGNLKDELRAILPQIEEMRKRRTDRKNQFIEVLNEIQCIENEIYRSDSLASNDTAIDDSDLSIKKLEELRKELQELRKEKSERLKLVLDGLSCLCSLCIVLGLDFTKIVVEIHPSLAEAEGSKSISNGTVDRLGTVVQELRLLKIQRMKELQDLAASLLELWNLMDTPAEEQQTFQKVTCKLVATEDEITEPGMLSVDFINYVKKEVSRLEELKASKMKEFVLKKKAELEAICRMTRLIPEKDSNMEAAIDALEYGSDVDAMCVLEQIELQIVRVKEDVISRKEILEKVEKWVAACDEESWLDEYNRDDNRYNAGRGAHVALKRAEKARALVSKLPAMVDALALKVISWENEEGREFNYNGVRLLSMLEAYMLMREEKEIERKRQRDQKKLQGQLLAEQEALYGAKPSPKKIRSVKKEARFSSCGGATKRKLSTGAPMLQTPKRDTTYNSSAKATPNTLKAKTNMHVNMGHLKDDGLATSSSGRRISNMTRLPFKHSPNAVYAREPNLRKPFNPISATSSSSKSNTKTIPKDLHMKNKEKVQKPLAYTPPQQITHNVGRENRTPNTKGVALYPTPSTASIPMQTTLTPTPVLAAVETTFTTTNTVEDEFEYSFEEKRAGFVLPRSMSSAMKYTSSCPSAPPSDAADFVGLVATATSSNVTVIATIPASAAGILLNLDNTTTVLALTVLRIRVSMIRIKGVAVQRVDLIADTATQWSWSNITLAAVVSVRSSNFYSLRYRNTTMTIYYQEAVIEEARRPQGRTSAWRTMRMNITVDMMTDRVLLQLDLTSNLGLGVLKISSYTVVGGRVKTFVKK</sequence>
<dbReference type="FunFam" id="1.20.58.1520:FF:000002">
    <property type="entry name" value="65-kDa microtubule-associated protein 6"/>
    <property type="match status" value="1"/>
</dbReference>
<keyword evidence="8" id="KW-0539">Nucleus</keyword>
<evidence type="ECO:0000256" key="9">
    <source>
        <dbReference type="SAM" id="Coils"/>
    </source>
</evidence>
<keyword evidence="6" id="KW-0493">Microtubule</keyword>
<feature type="compositionally biased region" description="Low complexity" evidence="10">
    <location>
        <begin position="611"/>
        <end position="626"/>
    </location>
</feature>
<dbReference type="Proteomes" id="UP001153555">
    <property type="component" value="Unassembled WGS sequence"/>
</dbReference>
<evidence type="ECO:0000256" key="6">
    <source>
        <dbReference type="ARBA" id="ARBA00022701"/>
    </source>
</evidence>
<evidence type="ECO:0000256" key="10">
    <source>
        <dbReference type="SAM" id="MobiDB-lite"/>
    </source>
</evidence>
<dbReference type="PANTHER" id="PTHR19321">
    <property type="entry name" value="PROTEIN REGULATOR OF CYTOKINESIS 1 PRC1-RELATED"/>
    <property type="match status" value="1"/>
</dbReference>
<keyword evidence="5" id="KW-0597">Phosphoprotein</keyword>
<evidence type="ECO:0000256" key="1">
    <source>
        <dbReference type="ARBA" id="ARBA00004123"/>
    </source>
</evidence>
<dbReference type="GO" id="GO:0005634">
    <property type="term" value="C:nucleus"/>
    <property type="evidence" value="ECO:0007669"/>
    <property type="project" value="UniProtKB-SubCell"/>
</dbReference>
<dbReference type="GO" id="GO:0000226">
    <property type="term" value="P:microtubule cytoskeleton organization"/>
    <property type="evidence" value="ECO:0007669"/>
    <property type="project" value="InterPro"/>
</dbReference>
<comment type="similarity">
    <text evidence="3">Belongs to the MAP65/ASE1 family.</text>
</comment>
<dbReference type="GO" id="GO:0005737">
    <property type="term" value="C:cytoplasm"/>
    <property type="evidence" value="ECO:0007669"/>
    <property type="project" value="TreeGrafter"/>
</dbReference>
<evidence type="ECO:0000256" key="7">
    <source>
        <dbReference type="ARBA" id="ARBA00023212"/>
    </source>
</evidence>
<evidence type="ECO:0000256" key="2">
    <source>
        <dbReference type="ARBA" id="ARBA00004245"/>
    </source>
</evidence>
<dbReference type="GO" id="GO:0005819">
    <property type="term" value="C:spindle"/>
    <property type="evidence" value="ECO:0007669"/>
    <property type="project" value="TreeGrafter"/>
</dbReference>
<accession>A0A9N7NTD9</accession>
<dbReference type="AlphaFoldDB" id="A0A9N7NTD9"/>
<comment type="caution">
    <text evidence="11">The sequence shown here is derived from an EMBL/GenBank/DDBJ whole genome shotgun (WGS) entry which is preliminary data.</text>
</comment>
<dbReference type="GO" id="GO:0008017">
    <property type="term" value="F:microtubule binding"/>
    <property type="evidence" value="ECO:0007669"/>
    <property type="project" value="InterPro"/>
</dbReference>
<dbReference type="Pfam" id="PF03999">
    <property type="entry name" value="MAP65_ASE1"/>
    <property type="match status" value="1"/>
</dbReference>